<evidence type="ECO:0000313" key="1">
    <source>
        <dbReference type="EMBL" id="CDL90201.1"/>
    </source>
</evidence>
<dbReference type="GeneID" id="29418228"/>
<name>W6N2F3_CLOTY</name>
<comment type="caution">
    <text evidence="1">The sequence shown here is derived from an EMBL/GenBank/DDBJ whole genome shotgun (WGS) entry which is preliminary data.</text>
</comment>
<dbReference type="OrthoDB" id="1888876at2"/>
<proteinExistence type="predicted"/>
<reference evidence="1 2" key="1">
    <citation type="journal article" date="2015" name="Genome Announc.">
        <title>Draft Genome Sequence of Clostridium tyrobutyricum Strain DIVETGP, Isolated from Cow's Milk for Grana Padano Production.</title>
        <authorList>
            <person name="Soggiu A."/>
            <person name="Piras C."/>
            <person name="Gaiarsa S."/>
            <person name="Sassera D."/>
            <person name="Roncada P."/>
            <person name="Bendixen E."/>
            <person name="Brasca M."/>
            <person name="Bonizzi L."/>
        </authorList>
    </citation>
    <scope>NUCLEOTIDE SEQUENCE [LARGE SCALE GENOMIC DNA]</scope>
    <source>
        <strain evidence="1 2">DIVETGP</strain>
    </source>
</reference>
<evidence type="ECO:0000313" key="2">
    <source>
        <dbReference type="Proteomes" id="UP000019482"/>
    </source>
</evidence>
<sequence length="276" mass="33065">MSRSYNDIDDFMQIALYMLPKYMRRIERYRRHYNDHGEPDNHFKREKHSHGYHEDPLIDRKKLFDFLEKNFLSEKDIDSKNKKREVKQDKKVSKKDNKISNQAADGSLVKDKKDAKVKETSAKKDYHNYISQFLSGFYNQYIDISFKYPSVNTMENVFLIYADDNVLRIRDSQNQIFVLPVWNISAIYLKNSSFKEYNTKHTHVEIISMENYMEKYFNSHIGKKISIETINQGKFKFIKECIVKKVYDRFVLFDNNIIISFSSIILIKEDLDNHTI</sequence>
<gene>
    <name evidence="1" type="ORF">CTDIVETGP_0271</name>
</gene>
<dbReference type="RefSeq" id="WP_017894756.1">
    <property type="nucleotide sequence ID" value="NZ_CBXI010000003.1"/>
</dbReference>
<dbReference type="Proteomes" id="UP000019482">
    <property type="component" value="Unassembled WGS sequence"/>
</dbReference>
<accession>W6N2F3</accession>
<dbReference type="AlphaFoldDB" id="W6N2F3"/>
<protein>
    <submittedName>
        <fullName evidence="1">Uncharacterized protein</fullName>
    </submittedName>
</protein>
<organism evidence="1 2">
    <name type="scientific">Clostridium tyrobutyricum DIVETGP</name>
    <dbReference type="NCBI Taxonomy" id="1408889"/>
    <lineage>
        <taxon>Bacteria</taxon>
        <taxon>Bacillati</taxon>
        <taxon>Bacillota</taxon>
        <taxon>Clostridia</taxon>
        <taxon>Eubacteriales</taxon>
        <taxon>Clostridiaceae</taxon>
        <taxon>Clostridium</taxon>
    </lineage>
</organism>
<keyword evidence="2" id="KW-1185">Reference proteome</keyword>
<dbReference type="EMBL" id="CBXI010000003">
    <property type="protein sequence ID" value="CDL90201.1"/>
    <property type="molecule type" value="Genomic_DNA"/>
</dbReference>